<evidence type="ECO:0000256" key="4">
    <source>
        <dbReference type="ARBA" id="ARBA00022729"/>
    </source>
</evidence>
<keyword evidence="2" id="KW-0813">Transport</keyword>
<feature type="signal peptide" evidence="6">
    <location>
        <begin position="1"/>
        <end position="19"/>
    </location>
</feature>
<dbReference type="InParanoid" id="A0A263CYC0"/>
<sequence>MTTLRTGRLLGAVSVAVLALGTAACGSGDSASGGSGDSGGKLAVTTSTNVWGSVVSAIGGDQVEVRSIIDDPSGDPHSYQATPEDAVDVQDAKFVLYNGGGYDDFFTKLAEQAPEARKVVAFDVSGKGAEGSGAEAGHDHEHAEGEAGHDHEHAEGSGGEAGHDHEHGVNEHVWYDLPTVSKVADQVAAELGQLRPEAKQTFDGNATAFKGRIDELTGKAAKIGGDRPGAKVLATEPVAHYLLEAAKLTDATPEDFSKAIEEESDVPVAAQDAVNQLVTGKQVRAVVHNSQTSTPVTDQLVANARSAGLPVVDVTETLPEGQSDYIAWMTQEVDALTGALSGT</sequence>
<dbReference type="SUPFAM" id="SSF53807">
    <property type="entry name" value="Helical backbone' metal receptor"/>
    <property type="match status" value="1"/>
</dbReference>
<dbReference type="InterPro" id="IPR006127">
    <property type="entry name" value="ZnuA-like"/>
</dbReference>
<evidence type="ECO:0000256" key="5">
    <source>
        <dbReference type="SAM" id="MobiDB-lite"/>
    </source>
</evidence>
<evidence type="ECO:0000313" key="7">
    <source>
        <dbReference type="EMBL" id="OZM70918.1"/>
    </source>
</evidence>
<dbReference type="GO" id="GO:0030001">
    <property type="term" value="P:metal ion transport"/>
    <property type="evidence" value="ECO:0007669"/>
    <property type="project" value="InterPro"/>
</dbReference>
<dbReference type="GO" id="GO:0030313">
    <property type="term" value="C:cell envelope"/>
    <property type="evidence" value="ECO:0007669"/>
    <property type="project" value="UniProtKB-SubCell"/>
</dbReference>
<feature type="chain" id="PRO_5039340613" evidence="6">
    <location>
        <begin position="20"/>
        <end position="343"/>
    </location>
</feature>
<dbReference type="EMBL" id="NKYE01000016">
    <property type="protein sequence ID" value="OZM70918.1"/>
    <property type="molecule type" value="Genomic_DNA"/>
</dbReference>
<evidence type="ECO:0000256" key="3">
    <source>
        <dbReference type="ARBA" id="ARBA00022723"/>
    </source>
</evidence>
<comment type="subcellular location">
    <subcellularLocation>
        <location evidence="1">Cell envelope</location>
    </subcellularLocation>
</comment>
<proteinExistence type="predicted"/>
<evidence type="ECO:0000256" key="6">
    <source>
        <dbReference type="SAM" id="SignalP"/>
    </source>
</evidence>
<protein>
    <submittedName>
        <fullName evidence="7">Metal ABC transporter substrate-binding protein</fullName>
    </submittedName>
</protein>
<feature type="region of interest" description="Disordered" evidence="5">
    <location>
        <begin position="127"/>
        <end position="166"/>
    </location>
</feature>
<gene>
    <name evidence="7" type="ORF">CFN78_22430</name>
</gene>
<dbReference type="PROSITE" id="PS51257">
    <property type="entry name" value="PROKAR_LIPOPROTEIN"/>
    <property type="match status" value="1"/>
</dbReference>
<dbReference type="PANTHER" id="PTHR42953">
    <property type="entry name" value="HIGH-AFFINITY ZINC UPTAKE SYSTEM PROTEIN ZNUA-RELATED"/>
    <property type="match status" value="1"/>
</dbReference>
<keyword evidence="4 6" id="KW-0732">Signal</keyword>
<evidence type="ECO:0000256" key="1">
    <source>
        <dbReference type="ARBA" id="ARBA00004196"/>
    </source>
</evidence>
<dbReference type="Gene3D" id="3.40.50.1980">
    <property type="entry name" value="Nitrogenase molybdenum iron protein domain"/>
    <property type="match status" value="2"/>
</dbReference>
<dbReference type="AlphaFoldDB" id="A0A263CYC0"/>
<feature type="compositionally biased region" description="Basic and acidic residues" evidence="5">
    <location>
        <begin position="136"/>
        <end position="166"/>
    </location>
</feature>
<dbReference type="OrthoDB" id="5296019at2"/>
<dbReference type="GO" id="GO:0046872">
    <property type="term" value="F:metal ion binding"/>
    <property type="evidence" value="ECO:0007669"/>
    <property type="project" value="UniProtKB-KW"/>
</dbReference>
<dbReference type="Pfam" id="PF01297">
    <property type="entry name" value="ZnuA"/>
    <property type="match status" value="1"/>
</dbReference>
<dbReference type="RefSeq" id="WP_094864856.1">
    <property type="nucleotide sequence ID" value="NZ_NKYE01000016.1"/>
</dbReference>
<keyword evidence="8" id="KW-1185">Reference proteome</keyword>
<dbReference type="Proteomes" id="UP000242444">
    <property type="component" value="Unassembled WGS sequence"/>
</dbReference>
<reference evidence="7 8" key="1">
    <citation type="submission" date="2017-07" db="EMBL/GenBank/DDBJ databases">
        <title>Amycolatopsis antarcticus sp. nov., isolated from the surface of an Antarcticus brown macroalga.</title>
        <authorList>
            <person name="Wang J."/>
            <person name="Leiva S."/>
            <person name="Huang J."/>
            <person name="Huang Y."/>
        </authorList>
    </citation>
    <scope>NUCLEOTIDE SEQUENCE [LARGE SCALE GENOMIC DNA]</scope>
    <source>
        <strain evidence="7 8">AU-G6</strain>
    </source>
</reference>
<dbReference type="InterPro" id="IPR050492">
    <property type="entry name" value="Bact_metal-bind_prot9"/>
</dbReference>
<keyword evidence="3" id="KW-0479">Metal-binding</keyword>
<accession>A0A263CYC0</accession>
<evidence type="ECO:0000256" key="2">
    <source>
        <dbReference type="ARBA" id="ARBA00022448"/>
    </source>
</evidence>
<comment type="caution">
    <text evidence="7">The sequence shown here is derived from an EMBL/GenBank/DDBJ whole genome shotgun (WGS) entry which is preliminary data.</text>
</comment>
<evidence type="ECO:0000313" key="8">
    <source>
        <dbReference type="Proteomes" id="UP000242444"/>
    </source>
</evidence>
<name>A0A263CYC0_9PSEU</name>
<dbReference type="PANTHER" id="PTHR42953:SF1">
    <property type="entry name" value="METAL-BINDING PROTEIN HI_0362-RELATED"/>
    <property type="match status" value="1"/>
</dbReference>
<organism evidence="7 8">
    <name type="scientific">Amycolatopsis antarctica</name>
    <dbReference type="NCBI Taxonomy" id="1854586"/>
    <lineage>
        <taxon>Bacteria</taxon>
        <taxon>Bacillati</taxon>
        <taxon>Actinomycetota</taxon>
        <taxon>Actinomycetes</taxon>
        <taxon>Pseudonocardiales</taxon>
        <taxon>Pseudonocardiaceae</taxon>
        <taxon>Amycolatopsis</taxon>
    </lineage>
</organism>